<dbReference type="InterPro" id="IPR008622">
    <property type="entry name" value="FliT"/>
</dbReference>
<evidence type="ECO:0000256" key="2">
    <source>
        <dbReference type="ARBA" id="ARBA00022490"/>
    </source>
</evidence>
<sequence length="99" mass="11447">MLGRLIHLSQEMLLFAEQGEWERVTEMQIERQQIMEDTFPLDPQVIDVDGATGQIRLILDLDQQITQLARVQRKEVGLLLSKLSHGRTATKAYQDTSRR</sequence>
<comment type="caution">
    <text evidence="6">The sequence shown here is derived from an EMBL/GenBank/DDBJ whole genome shotgun (WGS) entry which is preliminary data.</text>
</comment>
<evidence type="ECO:0000256" key="5">
    <source>
        <dbReference type="ARBA" id="ARBA00093797"/>
    </source>
</evidence>
<evidence type="ECO:0000313" key="7">
    <source>
        <dbReference type="Proteomes" id="UP000235015"/>
    </source>
</evidence>
<keyword evidence="3" id="KW-1005">Bacterial flagellum biogenesis</keyword>
<dbReference type="RefSeq" id="WP_029135078.1">
    <property type="nucleotide sequence ID" value="NZ_CAXXYC010000003.1"/>
</dbReference>
<evidence type="ECO:0000256" key="4">
    <source>
        <dbReference type="ARBA" id="ARBA00023186"/>
    </source>
</evidence>
<protein>
    <recommendedName>
        <fullName evidence="5">Flagellar protein FliT</fullName>
    </recommendedName>
</protein>
<keyword evidence="6" id="KW-0969">Cilium</keyword>
<reference evidence="6 7" key="1">
    <citation type="submission" date="2017-11" db="EMBL/GenBank/DDBJ databases">
        <title>Genome-resolved metagenomics identifies genetic mobility, metabolic interactions, and unexpected diversity in perchlorate-reducing communities.</title>
        <authorList>
            <person name="Barnum T.P."/>
            <person name="Figueroa I.A."/>
            <person name="Carlstrom C.I."/>
            <person name="Lucas L.N."/>
            <person name="Engelbrektson A.L."/>
            <person name="Coates J.D."/>
        </authorList>
    </citation>
    <scope>NUCLEOTIDE SEQUENCE [LARGE SCALE GENOMIC DNA]</scope>
    <source>
        <strain evidence="6">BM301</strain>
    </source>
</reference>
<gene>
    <name evidence="6" type="ORF">C0630_17915</name>
</gene>
<keyword evidence="6" id="KW-0966">Cell projection</keyword>
<keyword evidence="2" id="KW-0963">Cytoplasm</keyword>
<dbReference type="Gene3D" id="1.20.58.380">
    <property type="entry name" value="Flagellar protein flit"/>
    <property type="match status" value="1"/>
</dbReference>
<evidence type="ECO:0000256" key="1">
    <source>
        <dbReference type="ARBA" id="ARBA00004514"/>
    </source>
</evidence>
<organism evidence="6 7">
    <name type="scientific">Sedimenticola selenatireducens</name>
    <dbReference type="NCBI Taxonomy" id="191960"/>
    <lineage>
        <taxon>Bacteria</taxon>
        <taxon>Pseudomonadati</taxon>
        <taxon>Pseudomonadota</taxon>
        <taxon>Gammaproteobacteria</taxon>
        <taxon>Chromatiales</taxon>
        <taxon>Sedimenticolaceae</taxon>
        <taxon>Sedimenticola</taxon>
    </lineage>
</organism>
<comment type="subcellular location">
    <subcellularLocation>
        <location evidence="1">Cytoplasm</location>
        <location evidence="1">Cytosol</location>
    </subcellularLocation>
</comment>
<dbReference type="GO" id="GO:0044781">
    <property type="term" value="P:bacterial-type flagellum organization"/>
    <property type="evidence" value="ECO:0007669"/>
    <property type="project" value="UniProtKB-KW"/>
</dbReference>
<dbReference type="AlphaFoldDB" id="A0A2N6CRW2"/>
<dbReference type="EMBL" id="PKUN01000030">
    <property type="protein sequence ID" value="PLX59795.1"/>
    <property type="molecule type" value="Genomic_DNA"/>
</dbReference>
<accession>A0A2N6CRW2</accession>
<dbReference type="Pfam" id="PF05400">
    <property type="entry name" value="FliT"/>
    <property type="match status" value="1"/>
</dbReference>
<name>A0A2N6CRW2_9GAMM</name>
<evidence type="ECO:0000313" key="6">
    <source>
        <dbReference type="EMBL" id="PLX59795.1"/>
    </source>
</evidence>
<keyword evidence="4" id="KW-0143">Chaperone</keyword>
<dbReference type="Proteomes" id="UP000235015">
    <property type="component" value="Unassembled WGS sequence"/>
</dbReference>
<proteinExistence type="predicted"/>
<evidence type="ECO:0000256" key="3">
    <source>
        <dbReference type="ARBA" id="ARBA00022795"/>
    </source>
</evidence>
<keyword evidence="6" id="KW-0282">Flagellum</keyword>
<dbReference type="STRING" id="1111735.GCA_000428045_03092"/>